<proteinExistence type="predicted"/>
<keyword evidence="1" id="KW-0812">Transmembrane</keyword>
<evidence type="ECO:0000256" key="1">
    <source>
        <dbReference type="SAM" id="Phobius"/>
    </source>
</evidence>
<keyword evidence="1" id="KW-0472">Membrane</keyword>
<name>A0A7S4GFA5_9EUGL</name>
<dbReference type="EMBL" id="HBJA01134242">
    <property type="protein sequence ID" value="CAE0834836.1"/>
    <property type="molecule type" value="Transcribed_RNA"/>
</dbReference>
<accession>A0A7S4GFA5</accession>
<reference evidence="2" key="1">
    <citation type="submission" date="2021-01" db="EMBL/GenBank/DDBJ databases">
        <authorList>
            <person name="Corre E."/>
            <person name="Pelletier E."/>
            <person name="Niang G."/>
            <person name="Scheremetjew M."/>
            <person name="Finn R."/>
            <person name="Kale V."/>
            <person name="Holt S."/>
            <person name="Cochrane G."/>
            <person name="Meng A."/>
            <person name="Brown T."/>
            <person name="Cohen L."/>
        </authorList>
    </citation>
    <scope>NUCLEOTIDE SEQUENCE</scope>
    <source>
        <strain evidence="2">CCMP1594</strain>
    </source>
</reference>
<dbReference type="AlphaFoldDB" id="A0A7S4GFA5"/>
<protein>
    <submittedName>
        <fullName evidence="2">Uncharacterized protein</fullName>
    </submittedName>
</protein>
<sequence>MNEFHPRGSGLLLALTTKTDLASLLLSFFLCHLGMCEYFDGLFLFVYPRGYVFVLWYYVNLLICGHGTISAIDGNGHMNPNSPTPAVFRARCPLPPVSQPVPGSSVAPCLKDDFPPVAPPVSITSPPSQAKHTTAAAASLPHNPQFATLLDWPPL</sequence>
<feature type="transmembrane region" description="Helical" evidence="1">
    <location>
        <begin position="53"/>
        <end position="72"/>
    </location>
</feature>
<evidence type="ECO:0000313" key="2">
    <source>
        <dbReference type="EMBL" id="CAE0834836.1"/>
    </source>
</evidence>
<gene>
    <name evidence="2" type="ORF">EGYM00163_LOCUS46140</name>
</gene>
<keyword evidence="1" id="KW-1133">Transmembrane helix</keyword>
<feature type="transmembrane region" description="Helical" evidence="1">
    <location>
        <begin position="21"/>
        <end position="47"/>
    </location>
</feature>
<organism evidence="2">
    <name type="scientific">Eutreptiella gymnastica</name>
    <dbReference type="NCBI Taxonomy" id="73025"/>
    <lineage>
        <taxon>Eukaryota</taxon>
        <taxon>Discoba</taxon>
        <taxon>Euglenozoa</taxon>
        <taxon>Euglenida</taxon>
        <taxon>Spirocuta</taxon>
        <taxon>Euglenophyceae</taxon>
        <taxon>Eutreptiales</taxon>
        <taxon>Eutreptiaceae</taxon>
        <taxon>Eutreptiella</taxon>
    </lineage>
</organism>